<dbReference type="InterPro" id="IPR036249">
    <property type="entry name" value="Thioredoxin-like_sf"/>
</dbReference>
<dbReference type="InterPro" id="IPR036052">
    <property type="entry name" value="TrpB-like_PALP_sf"/>
</dbReference>
<comment type="similarity">
    <text evidence="3 11">Belongs to the cysteine synthase/cystathionine beta-synthase family.</text>
</comment>
<organism evidence="14 15">
    <name type="scientific">Kineobactrum salinum</name>
    <dbReference type="NCBI Taxonomy" id="2708301"/>
    <lineage>
        <taxon>Bacteria</taxon>
        <taxon>Pseudomonadati</taxon>
        <taxon>Pseudomonadota</taxon>
        <taxon>Gammaproteobacteria</taxon>
        <taxon>Cellvibrionales</taxon>
        <taxon>Halieaceae</taxon>
        <taxon>Kineobactrum</taxon>
    </lineage>
</organism>
<dbReference type="SUPFAM" id="SSF52833">
    <property type="entry name" value="Thioredoxin-like"/>
    <property type="match status" value="1"/>
</dbReference>
<protein>
    <recommendedName>
        <fullName evidence="11">Cysteine synthase</fullName>
        <ecNumber evidence="11">2.5.1.47</ecNumber>
    </recommendedName>
</protein>
<dbReference type="EC" id="2.5.1.47" evidence="11"/>
<sequence>MSARIYDSILDTIGHTPVVRINNLGPRDVNLFVKLESFNPTGSVKDRMALGVIEDAERRGELKPGHTIVEATSGNTGIGLAMVCAQKGYPLVITMAENFSIERRKLMRFLGAKVVLTPASEKGSGMVAKADELARRHGWWQPRQFENPANAEVHAHTTAVEILHSFRDMPLDYWVSGFGTGGTFSGVSRVLRDKSPHTRILICEPDNSQMLASGIPQARSDDGATAASHPRFRPHLMQGWSPDFIPTLVEEAIARGGADGFIPVDGAESLQCARDLARKEGIFVGISSGATFLGALTVAREAKPGTNILCMLPDTGERYLSTPLFDGVEADMTAEELEVSESTPRFRFDTGSASAPAEEDSTAEPIAVDRVRDLIADPGQPVVMFALEWCEFCWSVRKAFEAYGIPYRSVDLDSVAYQENEMGSKLRQALRQRTACNTFPQIFIAGDFIGGCTELFDRCRDGTLFSKVRQLGISCDSSACQDPYTLLPGWLHPR</sequence>
<evidence type="ECO:0000256" key="3">
    <source>
        <dbReference type="ARBA" id="ARBA00007103"/>
    </source>
</evidence>
<evidence type="ECO:0000256" key="5">
    <source>
        <dbReference type="ARBA" id="ARBA00022679"/>
    </source>
</evidence>
<proteinExistence type="inferred from homology"/>
<feature type="domain" description="Tryptophan synthase beta chain-like PALP" evidence="12">
    <location>
        <begin position="10"/>
        <end position="314"/>
    </location>
</feature>
<dbReference type="InterPro" id="IPR001216">
    <property type="entry name" value="P-phosphate_BS"/>
</dbReference>
<dbReference type="NCBIfam" id="TIGR01139">
    <property type="entry name" value="cysK"/>
    <property type="match status" value="1"/>
</dbReference>
<dbReference type="InterPro" id="IPR005859">
    <property type="entry name" value="CysK"/>
</dbReference>
<evidence type="ECO:0000256" key="1">
    <source>
        <dbReference type="ARBA" id="ARBA00001933"/>
    </source>
</evidence>
<evidence type="ECO:0000313" key="15">
    <source>
        <dbReference type="Proteomes" id="UP000477680"/>
    </source>
</evidence>
<dbReference type="UniPathway" id="UPA00136">
    <property type="reaction ID" value="UER00200"/>
</dbReference>
<dbReference type="Pfam" id="PF00462">
    <property type="entry name" value="Glutaredoxin"/>
    <property type="match status" value="1"/>
</dbReference>
<dbReference type="Proteomes" id="UP000477680">
    <property type="component" value="Chromosome"/>
</dbReference>
<comment type="pathway">
    <text evidence="2">Amino-acid biosynthesis; L-cysteine biosynthesis; L-cysteine from L-serine: step 2/2.</text>
</comment>
<comment type="cofactor">
    <cofactor evidence="1 9 11">
        <name>pyridoxal 5'-phosphate</name>
        <dbReference type="ChEBI" id="CHEBI:597326"/>
    </cofactor>
</comment>
<dbReference type="EMBL" id="CP048711">
    <property type="protein sequence ID" value="QIB64263.1"/>
    <property type="molecule type" value="Genomic_DNA"/>
</dbReference>
<dbReference type="PROSITE" id="PS51354">
    <property type="entry name" value="GLUTAREDOXIN_2"/>
    <property type="match status" value="1"/>
</dbReference>
<dbReference type="InterPro" id="IPR001926">
    <property type="entry name" value="TrpB-like_PALP"/>
</dbReference>
<evidence type="ECO:0000256" key="6">
    <source>
        <dbReference type="ARBA" id="ARBA00022898"/>
    </source>
</evidence>
<dbReference type="Gene3D" id="3.40.50.1100">
    <property type="match status" value="2"/>
</dbReference>
<dbReference type="CDD" id="cd02066">
    <property type="entry name" value="GRX_family"/>
    <property type="match status" value="1"/>
</dbReference>
<keyword evidence="7 11" id="KW-0198">Cysteine biosynthesis</keyword>
<keyword evidence="5 11" id="KW-0808">Transferase</keyword>
<feature type="binding site" evidence="9">
    <location>
        <position position="287"/>
    </location>
    <ligand>
        <name>pyridoxal 5'-phosphate</name>
        <dbReference type="ChEBI" id="CHEBI:597326"/>
    </ligand>
</feature>
<feature type="modified residue" description="N6-(pyridoxal phosphate)lysine" evidence="10">
    <location>
        <position position="45"/>
    </location>
</feature>
<dbReference type="NCBIfam" id="TIGR01136">
    <property type="entry name" value="cysKM"/>
    <property type="match status" value="1"/>
</dbReference>
<evidence type="ECO:0000256" key="8">
    <source>
        <dbReference type="ARBA" id="ARBA00047931"/>
    </source>
</evidence>
<dbReference type="Gene3D" id="3.40.30.10">
    <property type="entry name" value="Glutaredoxin"/>
    <property type="match status" value="1"/>
</dbReference>
<evidence type="ECO:0000256" key="11">
    <source>
        <dbReference type="RuleBase" id="RU003985"/>
    </source>
</evidence>
<dbReference type="AlphaFoldDB" id="A0A6C0TXK6"/>
<gene>
    <name evidence="14" type="primary">cysK</name>
    <name evidence="14" type="ORF">G3T16_01435</name>
</gene>
<keyword evidence="6 9" id="KW-0663">Pyridoxal phosphate</keyword>
<evidence type="ECO:0000256" key="7">
    <source>
        <dbReference type="ARBA" id="ARBA00023192"/>
    </source>
</evidence>
<evidence type="ECO:0000256" key="4">
    <source>
        <dbReference type="ARBA" id="ARBA00022605"/>
    </source>
</evidence>
<evidence type="ECO:0000256" key="10">
    <source>
        <dbReference type="PIRSR" id="PIRSR605856-51"/>
    </source>
</evidence>
<dbReference type="PANTHER" id="PTHR10314">
    <property type="entry name" value="CYSTATHIONINE BETA-SYNTHASE"/>
    <property type="match status" value="1"/>
</dbReference>
<name>A0A6C0TXK6_9GAMM</name>
<accession>A0A6C0TXK6</accession>
<dbReference type="InterPro" id="IPR005856">
    <property type="entry name" value="Cys_synth"/>
</dbReference>
<evidence type="ECO:0000313" key="14">
    <source>
        <dbReference type="EMBL" id="QIB64263.1"/>
    </source>
</evidence>
<dbReference type="FunFam" id="3.40.50.1100:FF:000003">
    <property type="entry name" value="Cystathionine beta-synthase"/>
    <property type="match status" value="1"/>
</dbReference>
<dbReference type="InterPro" id="IPR002109">
    <property type="entry name" value="Glutaredoxin"/>
</dbReference>
<keyword evidence="4 11" id="KW-0028">Amino-acid biosynthesis</keyword>
<dbReference type="Pfam" id="PF00291">
    <property type="entry name" value="PALP"/>
    <property type="match status" value="1"/>
</dbReference>
<keyword evidence="15" id="KW-1185">Reference proteome</keyword>
<dbReference type="CDD" id="cd01561">
    <property type="entry name" value="CBS_like"/>
    <property type="match status" value="1"/>
</dbReference>
<dbReference type="KEGG" id="kim:G3T16_01435"/>
<evidence type="ECO:0000256" key="9">
    <source>
        <dbReference type="PIRSR" id="PIRSR605856-50"/>
    </source>
</evidence>
<dbReference type="SUPFAM" id="SSF53686">
    <property type="entry name" value="Tryptophan synthase beta subunit-like PLP-dependent enzymes"/>
    <property type="match status" value="1"/>
</dbReference>
<dbReference type="GO" id="GO:0006535">
    <property type="term" value="P:cysteine biosynthetic process from serine"/>
    <property type="evidence" value="ECO:0007669"/>
    <property type="project" value="UniProtKB-UniRule"/>
</dbReference>
<dbReference type="InterPro" id="IPR050214">
    <property type="entry name" value="Cys_Synth/Cystath_Beta-Synth"/>
</dbReference>
<feature type="domain" description="Glutaredoxin" evidence="13">
    <location>
        <begin position="382"/>
        <end position="449"/>
    </location>
</feature>
<feature type="binding site" evidence="9">
    <location>
        <begin position="179"/>
        <end position="183"/>
    </location>
    <ligand>
        <name>pyridoxal 5'-phosphate</name>
        <dbReference type="ChEBI" id="CHEBI:597326"/>
    </ligand>
</feature>
<dbReference type="GO" id="GO:0004124">
    <property type="term" value="F:cysteine synthase activity"/>
    <property type="evidence" value="ECO:0007669"/>
    <property type="project" value="UniProtKB-UniRule"/>
</dbReference>
<evidence type="ECO:0000256" key="2">
    <source>
        <dbReference type="ARBA" id="ARBA00004962"/>
    </source>
</evidence>
<feature type="binding site" evidence="9">
    <location>
        <position position="75"/>
    </location>
    <ligand>
        <name>pyridoxal 5'-phosphate</name>
        <dbReference type="ChEBI" id="CHEBI:597326"/>
    </ligand>
</feature>
<reference evidence="14 15" key="1">
    <citation type="submission" date="2020-02" db="EMBL/GenBank/DDBJ databases">
        <title>Genome sequencing for Kineobactrum sp. M2.</title>
        <authorList>
            <person name="Park S.-J."/>
        </authorList>
    </citation>
    <scope>NUCLEOTIDE SEQUENCE [LARGE SCALE GENOMIC DNA]</scope>
    <source>
        <strain evidence="14 15">M2</strain>
    </source>
</reference>
<evidence type="ECO:0000259" key="12">
    <source>
        <dbReference type="Pfam" id="PF00291"/>
    </source>
</evidence>
<dbReference type="PROSITE" id="PS00901">
    <property type="entry name" value="CYS_SYNTHASE"/>
    <property type="match status" value="1"/>
</dbReference>
<evidence type="ECO:0000259" key="13">
    <source>
        <dbReference type="Pfam" id="PF00462"/>
    </source>
</evidence>
<comment type="catalytic activity">
    <reaction evidence="8 11">
        <text>O-acetyl-L-serine + hydrogen sulfide = L-cysteine + acetate</text>
        <dbReference type="Rhea" id="RHEA:14829"/>
        <dbReference type="ChEBI" id="CHEBI:29919"/>
        <dbReference type="ChEBI" id="CHEBI:30089"/>
        <dbReference type="ChEBI" id="CHEBI:35235"/>
        <dbReference type="ChEBI" id="CHEBI:58340"/>
        <dbReference type="EC" id="2.5.1.47"/>
    </reaction>
</comment>